<feature type="region of interest" description="Disordered" evidence="4">
    <location>
        <begin position="512"/>
        <end position="541"/>
    </location>
</feature>
<dbReference type="InterPro" id="IPR021109">
    <property type="entry name" value="Peptidase_aspartic_dom_sf"/>
</dbReference>
<dbReference type="InterPro" id="IPR032799">
    <property type="entry name" value="TAXi_C"/>
</dbReference>
<gene>
    <name evidence="7" type="ORF">SADUNF_Sadunf05G0053400</name>
</gene>
<dbReference type="Pfam" id="PF14541">
    <property type="entry name" value="TAXi_C"/>
    <property type="match status" value="1"/>
</dbReference>
<dbReference type="Pfam" id="PF14543">
    <property type="entry name" value="TAXi_N"/>
    <property type="match status" value="1"/>
</dbReference>
<keyword evidence="3" id="KW-0378">Hydrolase</keyword>
<feature type="signal peptide" evidence="5">
    <location>
        <begin position="1"/>
        <end position="19"/>
    </location>
</feature>
<dbReference type="Gene3D" id="2.40.70.10">
    <property type="entry name" value="Acid Proteases"/>
    <property type="match status" value="2"/>
</dbReference>
<keyword evidence="3" id="KW-0064">Aspartyl protease</keyword>
<dbReference type="GO" id="GO:0006508">
    <property type="term" value="P:proteolysis"/>
    <property type="evidence" value="ECO:0007669"/>
    <property type="project" value="UniProtKB-KW"/>
</dbReference>
<dbReference type="EMBL" id="JADGMS010000005">
    <property type="protein sequence ID" value="KAF9681920.1"/>
    <property type="molecule type" value="Genomic_DNA"/>
</dbReference>
<dbReference type="PROSITE" id="PS51767">
    <property type="entry name" value="PEPTIDASE_A1"/>
    <property type="match status" value="1"/>
</dbReference>
<keyword evidence="8" id="KW-1185">Reference proteome</keyword>
<keyword evidence="3" id="KW-0645">Protease</keyword>
<feature type="chain" id="PRO_5032347296" description="Peptidase A1 domain-containing protein" evidence="5">
    <location>
        <begin position="20"/>
        <end position="582"/>
    </location>
</feature>
<feature type="domain" description="Peptidase A1" evidence="6">
    <location>
        <begin position="104"/>
        <end position="475"/>
    </location>
</feature>
<dbReference type="PANTHER" id="PTHR13683:SF743">
    <property type="entry name" value="ASPARTIC PROTEINASE-LIKE PROTEIN 1"/>
    <property type="match status" value="1"/>
</dbReference>
<organism evidence="7 8">
    <name type="scientific">Salix dunnii</name>
    <dbReference type="NCBI Taxonomy" id="1413687"/>
    <lineage>
        <taxon>Eukaryota</taxon>
        <taxon>Viridiplantae</taxon>
        <taxon>Streptophyta</taxon>
        <taxon>Embryophyta</taxon>
        <taxon>Tracheophyta</taxon>
        <taxon>Spermatophyta</taxon>
        <taxon>Magnoliopsida</taxon>
        <taxon>eudicotyledons</taxon>
        <taxon>Gunneridae</taxon>
        <taxon>Pentapetalae</taxon>
        <taxon>rosids</taxon>
        <taxon>fabids</taxon>
        <taxon>Malpighiales</taxon>
        <taxon>Salicaceae</taxon>
        <taxon>Saliceae</taxon>
        <taxon>Salix</taxon>
    </lineage>
</organism>
<dbReference type="OrthoDB" id="2747330at2759"/>
<dbReference type="AlphaFoldDB" id="A0A835MYH8"/>
<evidence type="ECO:0000256" key="3">
    <source>
        <dbReference type="RuleBase" id="RU000454"/>
    </source>
</evidence>
<evidence type="ECO:0000256" key="4">
    <source>
        <dbReference type="SAM" id="MobiDB-lite"/>
    </source>
</evidence>
<proteinExistence type="inferred from homology"/>
<evidence type="ECO:0000256" key="5">
    <source>
        <dbReference type="SAM" id="SignalP"/>
    </source>
</evidence>
<keyword evidence="5" id="KW-0732">Signal</keyword>
<dbReference type="PRINTS" id="PR00792">
    <property type="entry name" value="PEPSIN"/>
</dbReference>
<feature type="active site" evidence="2">
    <location>
        <position position="358"/>
    </location>
</feature>
<dbReference type="PROSITE" id="PS00141">
    <property type="entry name" value="ASP_PROTEASE"/>
    <property type="match status" value="1"/>
</dbReference>
<dbReference type="Proteomes" id="UP000657918">
    <property type="component" value="Unassembled WGS sequence"/>
</dbReference>
<comment type="similarity">
    <text evidence="1 3">Belongs to the peptidase A1 family.</text>
</comment>
<dbReference type="FunFam" id="2.40.70.10:FF:000014">
    <property type="entry name" value="Aspartyl protease family protein 1"/>
    <property type="match status" value="1"/>
</dbReference>
<evidence type="ECO:0000313" key="7">
    <source>
        <dbReference type="EMBL" id="KAF9681920.1"/>
    </source>
</evidence>
<accession>A0A835MYH8</accession>
<dbReference type="InterPro" id="IPR001969">
    <property type="entry name" value="Aspartic_peptidase_AS"/>
</dbReference>
<dbReference type="InterPro" id="IPR032861">
    <property type="entry name" value="TAXi_N"/>
</dbReference>
<dbReference type="InterPro" id="IPR001461">
    <property type="entry name" value="Aspartic_peptidase_A1"/>
</dbReference>
<reference evidence="7 8" key="1">
    <citation type="submission" date="2020-10" db="EMBL/GenBank/DDBJ databases">
        <title>Plant Genome Project.</title>
        <authorList>
            <person name="Zhang R.-G."/>
        </authorList>
    </citation>
    <scope>NUCLEOTIDE SEQUENCE [LARGE SCALE GENOMIC DNA]</scope>
    <source>
        <strain evidence="7">FAFU-HL-1</strain>
        <tissue evidence="7">Leaf</tissue>
    </source>
</reference>
<evidence type="ECO:0000313" key="8">
    <source>
        <dbReference type="Proteomes" id="UP000657918"/>
    </source>
</evidence>
<dbReference type="CDD" id="cd05471">
    <property type="entry name" value="pepsin_like"/>
    <property type="match status" value="1"/>
</dbReference>
<dbReference type="PANTHER" id="PTHR13683">
    <property type="entry name" value="ASPARTYL PROTEASES"/>
    <property type="match status" value="1"/>
</dbReference>
<dbReference type="GO" id="GO:0004190">
    <property type="term" value="F:aspartic-type endopeptidase activity"/>
    <property type="evidence" value="ECO:0007669"/>
    <property type="project" value="UniProtKB-KW"/>
</dbReference>
<feature type="compositionally biased region" description="Polar residues" evidence="4">
    <location>
        <begin position="515"/>
        <end position="534"/>
    </location>
</feature>
<protein>
    <recommendedName>
        <fullName evidence="6">Peptidase A1 domain-containing protein</fullName>
    </recommendedName>
</protein>
<dbReference type="InterPro" id="IPR034164">
    <property type="entry name" value="Pepsin-like_dom"/>
</dbReference>
<sequence length="582" mass="63405">MEVPFLLLILVMSSFLVQNTVELATFSSRLIHRFSKEYKEVRVSRGGDLNDTWLPEKKSKEYYQILVSSDLKRQKLKLGPHYQLLFPSQGSKTMSLGNDFGWLHYTWIDIGTPHVSFMVALDSGSDLFWVPCDCVQCAPLSASHYSSLVSLKFPLTVLIGGALCSLVFGASIVQDRDLNEYSPSQSSTSKQMSCSHQLCDMGLNCTNSKQSCHYSISYYTENTSSSGLLVEDIIHLASGGDDTLNTSVKAPVIIGCGMKQSGGYLDGVAPDGLMGLGLQEISVPSFLAKAGLIQNSFSMCFNEDDSGRIFFGDQGPATQQSAPFLKLNGNYTTYIVGVEASCVGTSCLKQSSFSALVDSGTSFTFLPDDVFEMIAEEFDTQVNASRSSFEGYLWKYCYKTSSQDLPKVPSLRLIFPQNNSFMIHNPVFMIYGIQGAIGFCLAIQPADGDIGTIGQNFMMGYRVVFDRENLKLGWSRSNCEFSGISYVQGCCDNTSRLNAVSFLCGGEDDGKTLPLTPSGTPRNPLPTNEQQSTPGGHAVSPAVAVNAPSKPSAASSQLISTRFCSLKWLLPLYLLHQVVSAS</sequence>
<feature type="active site" evidence="2">
    <location>
        <position position="122"/>
    </location>
</feature>
<dbReference type="SUPFAM" id="SSF50630">
    <property type="entry name" value="Acid proteases"/>
    <property type="match status" value="1"/>
</dbReference>
<comment type="caution">
    <text evidence="7">The sequence shown here is derived from an EMBL/GenBank/DDBJ whole genome shotgun (WGS) entry which is preliminary data.</text>
</comment>
<evidence type="ECO:0000256" key="1">
    <source>
        <dbReference type="ARBA" id="ARBA00007447"/>
    </source>
</evidence>
<dbReference type="InterPro" id="IPR033121">
    <property type="entry name" value="PEPTIDASE_A1"/>
</dbReference>
<evidence type="ECO:0000259" key="6">
    <source>
        <dbReference type="PROSITE" id="PS51767"/>
    </source>
</evidence>
<evidence type="ECO:0000256" key="2">
    <source>
        <dbReference type="PIRSR" id="PIRSR601461-1"/>
    </source>
</evidence>
<name>A0A835MYH8_9ROSI</name>